<dbReference type="SUPFAM" id="SSF51004">
    <property type="entry name" value="C-terminal (heme d1) domain of cytochrome cd1-nitrite reductase"/>
    <property type="match status" value="1"/>
</dbReference>
<accession>A0ABX3FVY9</accession>
<gene>
    <name evidence="2" type="ORF">AVW11_33730</name>
</gene>
<dbReference type="EMBL" id="MQUR01000144">
    <property type="protein sequence ID" value="OLZ47089.1"/>
    <property type="molecule type" value="Genomic_DNA"/>
</dbReference>
<comment type="caution">
    <text evidence="2">The sequence shown here is derived from an EMBL/GenBank/DDBJ whole genome shotgun (WGS) entry which is preliminary data.</text>
</comment>
<feature type="compositionally biased region" description="Basic residues" evidence="1">
    <location>
        <begin position="17"/>
        <end position="28"/>
    </location>
</feature>
<proteinExistence type="predicted"/>
<evidence type="ECO:0000313" key="2">
    <source>
        <dbReference type="EMBL" id="OLZ47089.1"/>
    </source>
</evidence>
<evidence type="ECO:0000313" key="3">
    <source>
        <dbReference type="Proteomes" id="UP000187151"/>
    </source>
</evidence>
<dbReference type="Gene3D" id="2.130.10.10">
    <property type="entry name" value="YVTN repeat-like/Quinoprotein amine dehydrogenase"/>
    <property type="match status" value="1"/>
</dbReference>
<reference evidence="2 3" key="1">
    <citation type="submission" date="2016-01" db="EMBL/GenBank/DDBJ databases">
        <title>Streptomyces amritsarensis strain MTCC 11845 genome sequencing and assembly.</title>
        <authorList>
            <person name="Sharma D."/>
            <person name="Nair G.R."/>
            <person name="Kaur G."/>
            <person name="Manhas R.K."/>
            <person name="Mayilraj S."/>
        </authorList>
    </citation>
    <scope>NUCLEOTIDE SEQUENCE [LARGE SCALE GENOMIC DNA]</scope>
    <source>
        <strain evidence="2 3">MTCC 11845</strain>
    </source>
</reference>
<organism evidence="2 3">
    <name type="scientific">Streptomyces amritsarensis</name>
    <dbReference type="NCBI Taxonomy" id="681158"/>
    <lineage>
        <taxon>Bacteria</taxon>
        <taxon>Bacillati</taxon>
        <taxon>Actinomycetota</taxon>
        <taxon>Actinomycetes</taxon>
        <taxon>Kitasatosporales</taxon>
        <taxon>Streptomycetaceae</taxon>
        <taxon>Streptomyces</taxon>
    </lineage>
</organism>
<dbReference type="InterPro" id="IPR011964">
    <property type="entry name" value="YVTN_b-propeller_repeat"/>
</dbReference>
<keyword evidence="3" id="KW-1185">Reference proteome</keyword>
<feature type="region of interest" description="Disordered" evidence="1">
    <location>
        <begin position="71"/>
        <end position="93"/>
    </location>
</feature>
<dbReference type="InterPro" id="IPR015943">
    <property type="entry name" value="WD40/YVTN_repeat-like_dom_sf"/>
</dbReference>
<dbReference type="InterPro" id="IPR011048">
    <property type="entry name" value="Haem_d1_sf"/>
</dbReference>
<feature type="compositionally biased region" description="Polar residues" evidence="1">
    <location>
        <begin position="1"/>
        <end position="10"/>
    </location>
</feature>
<dbReference type="NCBIfam" id="TIGR02276">
    <property type="entry name" value="beta_rpt_yvtn"/>
    <property type="match status" value="1"/>
</dbReference>
<protein>
    <submittedName>
        <fullName evidence="2">Uncharacterized protein</fullName>
    </submittedName>
</protein>
<feature type="region of interest" description="Disordered" evidence="1">
    <location>
        <begin position="1"/>
        <end position="47"/>
    </location>
</feature>
<name>A0ABX3FVY9_9ACTN</name>
<evidence type="ECO:0000256" key="1">
    <source>
        <dbReference type="SAM" id="MobiDB-lite"/>
    </source>
</evidence>
<dbReference type="Proteomes" id="UP000187151">
    <property type="component" value="Unassembled WGS sequence"/>
</dbReference>
<sequence length="93" mass="10349">MTRMTRNSPPLRQALGRGHRLRHRRGQRHRGDGRDSAALGPDGSRLYAADTVSVVDTRTRTVVKTVGVGHEPSRMTVSPDNRSVAATHLWARR</sequence>